<feature type="binding site" evidence="8">
    <location>
        <begin position="9"/>
        <end position="17"/>
    </location>
    <ligand>
        <name>ATP</name>
        <dbReference type="ChEBI" id="CHEBI:30616"/>
    </ligand>
</feature>
<evidence type="ECO:0000256" key="3">
    <source>
        <dbReference type="ARBA" id="ARBA00022741"/>
    </source>
</evidence>
<dbReference type="GO" id="GO:0006220">
    <property type="term" value="P:pyrimidine nucleotide metabolic process"/>
    <property type="evidence" value="ECO:0007669"/>
    <property type="project" value="UniProtKB-UniRule"/>
</dbReference>
<feature type="domain" description="Cytidylate kinase" evidence="9">
    <location>
        <begin position="5"/>
        <end position="220"/>
    </location>
</feature>
<name>A0A9E2NW64_9BACT</name>
<protein>
    <recommendedName>
        <fullName evidence="8">Cytidylate kinase</fullName>
        <shortName evidence="8">CK</shortName>
        <ecNumber evidence="8">2.7.4.25</ecNumber>
    </recommendedName>
    <alternativeName>
        <fullName evidence="8">Cytidine monophosphate kinase</fullName>
        <shortName evidence="8">CMP kinase</shortName>
    </alternativeName>
</protein>
<organism evidence="10 11">
    <name type="scientific">Candidatus Ureaplasma intestinipullorum</name>
    <dbReference type="NCBI Taxonomy" id="2838770"/>
    <lineage>
        <taxon>Bacteria</taxon>
        <taxon>Bacillati</taxon>
        <taxon>Mycoplasmatota</taxon>
        <taxon>Mycoplasmoidales</taxon>
        <taxon>Mycoplasmoidaceae</taxon>
        <taxon>Ureaplasma</taxon>
    </lineage>
</organism>
<evidence type="ECO:0000256" key="6">
    <source>
        <dbReference type="ARBA" id="ARBA00047615"/>
    </source>
</evidence>
<dbReference type="InterPro" id="IPR011994">
    <property type="entry name" value="Cytidylate_kinase_dom"/>
</dbReference>
<comment type="caution">
    <text evidence="10">The sequence shown here is derived from an EMBL/GenBank/DDBJ whole genome shotgun (WGS) entry which is preliminary data.</text>
</comment>
<keyword evidence="3 8" id="KW-0547">Nucleotide-binding</keyword>
<accession>A0A9E2NW64</accession>
<dbReference type="HAMAP" id="MF_00238">
    <property type="entry name" value="Cytidyl_kinase_type1"/>
    <property type="match status" value="1"/>
</dbReference>
<reference evidence="10" key="1">
    <citation type="journal article" date="2021" name="PeerJ">
        <title>Extensive microbial diversity within the chicken gut microbiome revealed by metagenomics and culture.</title>
        <authorList>
            <person name="Gilroy R."/>
            <person name="Ravi A."/>
            <person name="Getino M."/>
            <person name="Pursley I."/>
            <person name="Horton D.L."/>
            <person name="Alikhan N.F."/>
            <person name="Baker D."/>
            <person name="Gharbi K."/>
            <person name="Hall N."/>
            <person name="Watson M."/>
            <person name="Adriaenssens E.M."/>
            <person name="Foster-Nyarko E."/>
            <person name="Jarju S."/>
            <person name="Secka A."/>
            <person name="Antonio M."/>
            <person name="Oren A."/>
            <person name="Chaudhuri R.R."/>
            <person name="La Ragione R."/>
            <person name="Hildebrand F."/>
            <person name="Pallen M.J."/>
        </authorList>
    </citation>
    <scope>NUCLEOTIDE SEQUENCE</scope>
    <source>
        <strain evidence="10">A5-1222</strain>
    </source>
</reference>
<evidence type="ECO:0000256" key="2">
    <source>
        <dbReference type="ARBA" id="ARBA00022679"/>
    </source>
</evidence>
<gene>
    <name evidence="8 10" type="primary">cmk</name>
    <name evidence="10" type="ORF">H9897_02605</name>
</gene>
<evidence type="ECO:0000313" key="11">
    <source>
        <dbReference type="Proteomes" id="UP000824247"/>
    </source>
</evidence>
<dbReference type="CDD" id="cd02020">
    <property type="entry name" value="CMPK"/>
    <property type="match status" value="1"/>
</dbReference>
<dbReference type="Proteomes" id="UP000824247">
    <property type="component" value="Unassembled WGS sequence"/>
</dbReference>
<proteinExistence type="inferred from homology"/>
<keyword evidence="2 8" id="KW-0808">Transferase</keyword>
<evidence type="ECO:0000256" key="4">
    <source>
        <dbReference type="ARBA" id="ARBA00022777"/>
    </source>
</evidence>
<dbReference type="NCBIfam" id="TIGR00017">
    <property type="entry name" value="cmk"/>
    <property type="match status" value="1"/>
</dbReference>
<comment type="catalytic activity">
    <reaction evidence="7 8">
        <text>CMP + ATP = CDP + ADP</text>
        <dbReference type="Rhea" id="RHEA:11600"/>
        <dbReference type="ChEBI" id="CHEBI:30616"/>
        <dbReference type="ChEBI" id="CHEBI:58069"/>
        <dbReference type="ChEBI" id="CHEBI:60377"/>
        <dbReference type="ChEBI" id="CHEBI:456216"/>
        <dbReference type="EC" id="2.7.4.25"/>
    </reaction>
</comment>
<dbReference type="EC" id="2.7.4.25" evidence="8"/>
<dbReference type="Pfam" id="PF02224">
    <property type="entry name" value="Cytidylate_kin"/>
    <property type="match status" value="1"/>
</dbReference>
<comment type="subcellular location">
    <subcellularLocation>
        <location evidence="8">Cytoplasm</location>
    </subcellularLocation>
</comment>
<dbReference type="PANTHER" id="PTHR21299">
    <property type="entry name" value="CYTIDYLATE KINASE/PANTOATE-BETA-ALANINE LIGASE"/>
    <property type="match status" value="1"/>
</dbReference>
<evidence type="ECO:0000313" key="10">
    <source>
        <dbReference type="EMBL" id="MBU3831021.1"/>
    </source>
</evidence>
<dbReference type="SUPFAM" id="SSF52540">
    <property type="entry name" value="P-loop containing nucleoside triphosphate hydrolases"/>
    <property type="match status" value="1"/>
</dbReference>
<keyword evidence="5 8" id="KW-0067">ATP-binding</keyword>
<sequence>MFISIAIDGPAGSGKSSLAKEFAKRHNEFLYINTGAMFRAFALHFIKNNIDIENEQQMIDDIQKFSIKLDEDNIYIIENNQSTNVSNEIKEPYVANLASKIAQFEFIRAKLLIEQRNIAKNNNVIMDGRDIGTVVLPNANIKIFLNASSLERAIRRKKELEILNPENIYDLDQIKKDIENRDFQDMNRKIAPLKKANDAIEVNTDGLTVKTCCDLIDEIYNNYLIK</sequence>
<comment type="similarity">
    <text evidence="1 8">Belongs to the cytidylate kinase family. Type 1 subfamily.</text>
</comment>
<dbReference type="PANTHER" id="PTHR21299:SF2">
    <property type="entry name" value="CYTIDYLATE KINASE"/>
    <property type="match status" value="1"/>
</dbReference>
<comment type="catalytic activity">
    <reaction evidence="6 8">
        <text>dCMP + ATP = dCDP + ADP</text>
        <dbReference type="Rhea" id="RHEA:25094"/>
        <dbReference type="ChEBI" id="CHEBI:30616"/>
        <dbReference type="ChEBI" id="CHEBI:57566"/>
        <dbReference type="ChEBI" id="CHEBI:58593"/>
        <dbReference type="ChEBI" id="CHEBI:456216"/>
        <dbReference type="EC" id="2.7.4.25"/>
    </reaction>
</comment>
<dbReference type="GO" id="GO:0036431">
    <property type="term" value="F:dCMP kinase activity"/>
    <property type="evidence" value="ECO:0007669"/>
    <property type="project" value="InterPro"/>
</dbReference>
<dbReference type="Gene3D" id="3.40.50.300">
    <property type="entry name" value="P-loop containing nucleotide triphosphate hydrolases"/>
    <property type="match status" value="1"/>
</dbReference>
<evidence type="ECO:0000256" key="1">
    <source>
        <dbReference type="ARBA" id="ARBA00009427"/>
    </source>
</evidence>
<keyword evidence="8" id="KW-0963">Cytoplasm</keyword>
<dbReference type="InterPro" id="IPR003136">
    <property type="entry name" value="Cytidylate_kin"/>
</dbReference>
<reference evidence="10" key="2">
    <citation type="submission" date="2021-04" db="EMBL/GenBank/DDBJ databases">
        <authorList>
            <person name="Gilroy R."/>
        </authorList>
    </citation>
    <scope>NUCLEOTIDE SEQUENCE</scope>
    <source>
        <strain evidence="10">A5-1222</strain>
    </source>
</reference>
<dbReference type="GO" id="GO:0005829">
    <property type="term" value="C:cytosol"/>
    <property type="evidence" value="ECO:0007669"/>
    <property type="project" value="TreeGrafter"/>
</dbReference>
<keyword evidence="4 8" id="KW-0418">Kinase</keyword>
<dbReference type="GO" id="GO:0005524">
    <property type="term" value="F:ATP binding"/>
    <property type="evidence" value="ECO:0007669"/>
    <property type="project" value="UniProtKB-UniRule"/>
</dbReference>
<evidence type="ECO:0000259" key="9">
    <source>
        <dbReference type="Pfam" id="PF02224"/>
    </source>
</evidence>
<evidence type="ECO:0000256" key="8">
    <source>
        <dbReference type="HAMAP-Rule" id="MF_00238"/>
    </source>
</evidence>
<dbReference type="InterPro" id="IPR027417">
    <property type="entry name" value="P-loop_NTPase"/>
</dbReference>
<evidence type="ECO:0000256" key="5">
    <source>
        <dbReference type="ARBA" id="ARBA00022840"/>
    </source>
</evidence>
<evidence type="ECO:0000256" key="7">
    <source>
        <dbReference type="ARBA" id="ARBA00048478"/>
    </source>
</evidence>
<dbReference type="AlphaFoldDB" id="A0A9E2NW64"/>
<dbReference type="GO" id="GO:0015949">
    <property type="term" value="P:nucleobase-containing small molecule interconversion"/>
    <property type="evidence" value="ECO:0007669"/>
    <property type="project" value="TreeGrafter"/>
</dbReference>
<dbReference type="EMBL" id="JAHLFM010000040">
    <property type="protein sequence ID" value="MBU3831021.1"/>
    <property type="molecule type" value="Genomic_DNA"/>
</dbReference>